<geneLocation type="plasmid" evidence="3 4">
    <name>pHAU01</name>
</geneLocation>
<sequence>MTNPPDPSPSTTFFKNAITTLSGITVYLVALLWLMGRSYSRGYHETLAIPPSSLVFSIWDYGELGWVLLWRVVVLLLCILLFQAGVPSTKKMPWKAAALMAVCLFVMAKGLGFSWLWAGIYGVIIPILIGGRAEWETLRGELPDAIRIPLMESFFAMALGIFLLEGGRVMALEHGQRAAVNTFKDDPIMTTDLVLTQPLLGLPMGSSALTTTDVYTYTKLLVVTTNTDQLFVTSALTTACLPTMVHVIQADTIQQQTYTTHPKGSMPCGTTIHTPPLSSTTTIPFTPTP</sequence>
<keyword evidence="4" id="KW-1185">Reference proteome</keyword>
<reference evidence="3 4" key="1">
    <citation type="journal article" date="2011" name="Stand. Genomic Sci.">
        <title>Complete genome sequence of the filamentous gliding predatory bacterium Herpetosiphon aurantiacus type strain (114-95(T)).</title>
        <authorList>
            <person name="Kiss H."/>
            <person name="Nett M."/>
            <person name="Domin N."/>
            <person name="Martin K."/>
            <person name="Maresca J.A."/>
            <person name="Copeland A."/>
            <person name="Lapidus A."/>
            <person name="Lucas S."/>
            <person name="Berry K.W."/>
            <person name="Glavina Del Rio T."/>
            <person name="Dalin E."/>
            <person name="Tice H."/>
            <person name="Pitluck S."/>
            <person name="Richardson P."/>
            <person name="Bruce D."/>
            <person name="Goodwin L."/>
            <person name="Han C."/>
            <person name="Detter J.C."/>
            <person name="Schmutz J."/>
            <person name="Brettin T."/>
            <person name="Land M."/>
            <person name="Hauser L."/>
            <person name="Kyrpides N.C."/>
            <person name="Ivanova N."/>
            <person name="Goker M."/>
            <person name="Woyke T."/>
            <person name="Klenk H.P."/>
            <person name="Bryant D.A."/>
        </authorList>
    </citation>
    <scope>NUCLEOTIDE SEQUENCE [LARGE SCALE GENOMIC DNA]</scope>
    <source>
        <strain evidence="4">ATCC 23779 / DSM 785 / 114-95</strain>
        <plasmid evidence="3">pHAU01</plasmid>
    </source>
</reference>
<dbReference type="EMBL" id="CP000876">
    <property type="protein sequence ID" value="ABX07796.1"/>
    <property type="molecule type" value="Genomic_DNA"/>
</dbReference>
<protein>
    <submittedName>
        <fullName evidence="3">Uncharacterized protein</fullName>
    </submittedName>
</protein>
<dbReference type="HOGENOM" id="CLU_962322_0_0_0"/>
<gene>
    <name evidence="3" type="ordered locus">Haur_5168</name>
</gene>
<accession>A9B8Y2</accession>
<proteinExistence type="predicted"/>
<dbReference type="KEGG" id="hau:Haur_5168"/>
<keyword evidence="2" id="KW-1133">Transmembrane helix</keyword>
<evidence type="ECO:0000256" key="2">
    <source>
        <dbReference type="SAM" id="Phobius"/>
    </source>
</evidence>
<feature type="compositionally biased region" description="Low complexity" evidence="1">
    <location>
        <begin position="270"/>
        <end position="289"/>
    </location>
</feature>
<evidence type="ECO:0000313" key="3">
    <source>
        <dbReference type="EMBL" id="ABX07796.1"/>
    </source>
</evidence>
<name>A9B8Y2_HERA2</name>
<dbReference type="BioCyc" id="HAUR316274:GHYA-5230-MONOMER"/>
<dbReference type="AlphaFoldDB" id="A9B8Y2"/>
<organism evidence="3 4">
    <name type="scientific">Herpetosiphon aurantiacus (strain ATCC 23779 / DSM 785 / 114-95)</name>
    <dbReference type="NCBI Taxonomy" id="316274"/>
    <lineage>
        <taxon>Bacteria</taxon>
        <taxon>Bacillati</taxon>
        <taxon>Chloroflexota</taxon>
        <taxon>Chloroflexia</taxon>
        <taxon>Herpetosiphonales</taxon>
        <taxon>Herpetosiphonaceae</taxon>
        <taxon>Herpetosiphon</taxon>
    </lineage>
</organism>
<feature type="transmembrane region" description="Helical" evidence="2">
    <location>
        <begin position="68"/>
        <end position="86"/>
    </location>
</feature>
<keyword evidence="3" id="KW-0614">Plasmid</keyword>
<feature type="transmembrane region" description="Helical" evidence="2">
    <location>
        <begin position="98"/>
        <end position="125"/>
    </location>
</feature>
<evidence type="ECO:0000256" key="1">
    <source>
        <dbReference type="SAM" id="MobiDB-lite"/>
    </source>
</evidence>
<feature type="transmembrane region" description="Helical" evidence="2">
    <location>
        <begin position="145"/>
        <end position="164"/>
    </location>
</feature>
<feature type="transmembrane region" description="Helical" evidence="2">
    <location>
        <begin position="12"/>
        <end position="34"/>
    </location>
</feature>
<dbReference type="Proteomes" id="UP000000787">
    <property type="component" value="Plasmid pHAU01"/>
</dbReference>
<feature type="region of interest" description="Disordered" evidence="1">
    <location>
        <begin position="264"/>
        <end position="289"/>
    </location>
</feature>
<keyword evidence="2" id="KW-0812">Transmembrane</keyword>
<evidence type="ECO:0000313" key="4">
    <source>
        <dbReference type="Proteomes" id="UP000000787"/>
    </source>
</evidence>
<keyword evidence="2" id="KW-0472">Membrane</keyword>
<dbReference type="InParanoid" id="A9B8Y2"/>